<reference evidence="1 2" key="1">
    <citation type="submission" date="2016-01" db="EMBL/GenBank/DDBJ databases">
        <title>The new phylogeny of the genus Mycobacterium.</title>
        <authorList>
            <person name="Tarcisio F."/>
            <person name="Conor M."/>
            <person name="Antonella G."/>
            <person name="Elisabetta G."/>
            <person name="Giulia F.S."/>
            <person name="Sara T."/>
            <person name="Anna F."/>
            <person name="Clotilde B."/>
            <person name="Roberto B."/>
            <person name="Veronica D.S."/>
            <person name="Fabio R."/>
            <person name="Monica P."/>
            <person name="Olivier J."/>
            <person name="Enrico T."/>
            <person name="Nicola S."/>
        </authorList>
    </citation>
    <scope>NUCLEOTIDE SEQUENCE [LARGE SCALE GENOMIC DNA]</scope>
    <source>
        <strain evidence="1 2">DSM 45166</strain>
    </source>
</reference>
<dbReference type="Proteomes" id="UP000193487">
    <property type="component" value="Unassembled WGS sequence"/>
</dbReference>
<dbReference type="Pfam" id="PF08819">
    <property type="entry name" value="DUF1802"/>
    <property type="match status" value="1"/>
</dbReference>
<proteinExistence type="predicted"/>
<evidence type="ECO:0000313" key="2">
    <source>
        <dbReference type="Proteomes" id="UP000193487"/>
    </source>
</evidence>
<dbReference type="InterPro" id="IPR014923">
    <property type="entry name" value="DUF1802"/>
</dbReference>
<dbReference type="STRING" id="487514.A5707_09355"/>
<protein>
    <recommendedName>
        <fullName evidence="3">DUF1802 domain-containing protein</fullName>
    </recommendedName>
</protein>
<dbReference type="PIRSF" id="PIRSF018957">
    <property type="entry name" value="UCP018957"/>
    <property type="match status" value="1"/>
</dbReference>
<dbReference type="RefSeq" id="WP_045383124.1">
    <property type="nucleotide sequence ID" value="NZ_BBKA01000096.1"/>
</dbReference>
<evidence type="ECO:0000313" key="1">
    <source>
        <dbReference type="EMBL" id="ORV95911.1"/>
    </source>
</evidence>
<evidence type="ECO:0008006" key="3">
    <source>
        <dbReference type="Google" id="ProtNLM"/>
    </source>
</evidence>
<keyword evidence="2" id="KW-1185">Reference proteome</keyword>
<organism evidence="1 2">
    <name type="scientific">Mycobacterium kyorinense</name>
    <dbReference type="NCBI Taxonomy" id="487514"/>
    <lineage>
        <taxon>Bacteria</taxon>
        <taxon>Bacillati</taxon>
        <taxon>Actinomycetota</taxon>
        <taxon>Actinomycetes</taxon>
        <taxon>Mycobacteriales</taxon>
        <taxon>Mycobacteriaceae</taxon>
        <taxon>Mycobacterium</taxon>
    </lineage>
</organism>
<dbReference type="InterPro" id="IPR008307">
    <property type="entry name" value="UCP018957"/>
</dbReference>
<dbReference type="EMBL" id="LQPE01000178">
    <property type="protein sequence ID" value="ORV95911.1"/>
    <property type="molecule type" value="Genomic_DNA"/>
</dbReference>
<gene>
    <name evidence="1" type="ORF">AWC14_17380</name>
</gene>
<dbReference type="AlphaFoldDB" id="A0A1X1XAG5"/>
<sequence>MTQTATVPALKEWSAVVHALLDGRQTVLLRKGGIHEKRFDVAAREFVLFPTVAHSHVERVRAEHRDLLAAAAADSTDGRLIVRAAAKVVAALPVNRPEHLEAIEDLHIWTTESVRKDRLDFRPRHRLAVLVVQAIPLAEPVTLARTPDYAGCTSWVQVPLTPTLAAPVHDEAALARIAARVRDAVG</sequence>
<name>A0A1X1XAG5_9MYCO</name>
<accession>A0A1X1XAG5</accession>
<comment type="caution">
    <text evidence="1">The sequence shown here is derived from an EMBL/GenBank/DDBJ whole genome shotgun (WGS) entry which is preliminary data.</text>
</comment>